<evidence type="ECO:0000313" key="1">
    <source>
        <dbReference type="EMBL" id="KAK4015462.1"/>
    </source>
</evidence>
<comment type="caution">
    <text evidence="1">The sequence shown here is derived from an EMBL/GenBank/DDBJ whole genome shotgun (WGS) entry which is preliminary data.</text>
</comment>
<dbReference type="EMBL" id="JAOYFB010000005">
    <property type="protein sequence ID" value="KAK4015462.1"/>
    <property type="molecule type" value="Genomic_DNA"/>
</dbReference>
<reference evidence="1 2" key="1">
    <citation type="journal article" date="2023" name="Nucleic Acids Res.">
        <title>The hologenome of Daphnia magna reveals possible DNA methylation and microbiome-mediated evolution of the host genome.</title>
        <authorList>
            <person name="Chaturvedi A."/>
            <person name="Li X."/>
            <person name="Dhandapani V."/>
            <person name="Marshall H."/>
            <person name="Kissane S."/>
            <person name="Cuenca-Cambronero M."/>
            <person name="Asole G."/>
            <person name="Calvet F."/>
            <person name="Ruiz-Romero M."/>
            <person name="Marangio P."/>
            <person name="Guigo R."/>
            <person name="Rago D."/>
            <person name="Mirbahai L."/>
            <person name="Eastwood N."/>
            <person name="Colbourne J.K."/>
            <person name="Zhou J."/>
            <person name="Mallon E."/>
            <person name="Orsini L."/>
        </authorList>
    </citation>
    <scope>NUCLEOTIDE SEQUENCE [LARGE SCALE GENOMIC DNA]</scope>
    <source>
        <strain evidence="1">LRV0_1</strain>
    </source>
</reference>
<keyword evidence="2" id="KW-1185">Reference proteome</keyword>
<gene>
    <name evidence="1" type="ORF">OUZ56_030440</name>
</gene>
<accession>A0ABQ9ZRD0</accession>
<dbReference type="Proteomes" id="UP001234178">
    <property type="component" value="Unassembled WGS sequence"/>
</dbReference>
<evidence type="ECO:0000313" key="2">
    <source>
        <dbReference type="Proteomes" id="UP001234178"/>
    </source>
</evidence>
<proteinExistence type="predicted"/>
<name>A0ABQ9ZRD0_9CRUS</name>
<sequence length="67" mass="7950">MKKAEYYTTTYAAPAYYTESPKYYQTEAPQYYRIEDEGMGDQKSMMAAVWPFPPIEFLHPPTHFTRL</sequence>
<protein>
    <submittedName>
        <fullName evidence="1">Uncharacterized protein</fullName>
    </submittedName>
</protein>
<organism evidence="1 2">
    <name type="scientific">Daphnia magna</name>
    <dbReference type="NCBI Taxonomy" id="35525"/>
    <lineage>
        <taxon>Eukaryota</taxon>
        <taxon>Metazoa</taxon>
        <taxon>Ecdysozoa</taxon>
        <taxon>Arthropoda</taxon>
        <taxon>Crustacea</taxon>
        <taxon>Branchiopoda</taxon>
        <taxon>Diplostraca</taxon>
        <taxon>Cladocera</taxon>
        <taxon>Anomopoda</taxon>
        <taxon>Daphniidae</taxon>
        <taxon>Daphnia</taxon>
    </lineage>
</organism>